<gene>
    <name evidence="2" type="ORF">LARSCL_LOCUS9552</name>
</gene>
<keyword evidence="3" id="KW-1185">Reference proteome</keyword>
<dbReference type="GO" id="GO:0005739">
    <property type="term" value="C:mitochondrion"/>
    <property type="evidence" value="ECO:0007669"/>
    <property type="project" value="GOC"/>
</dbReference>
<dbReference type="Proteomes" id="UP001497382">
    <property type="component" value="Unassembled WGS sequence"/>
</dbReference>
<organism evidence="2 3">
    <name type="scientific">Larinioides sclopetarius</name>
    <dbReference type="NCBI Taxonomy" id="280406"/>
    <lineage>
        <taxon>Eukaryota</taxon>
        <taxon>Metazoa</taxon>
        <taxon>Ecdysozoa</taxon>
        <taxon>Arthropoda</taxon>
        <taxon>Chelicerata</taxon>
        <taxon>Arachnida</taxon>
        <taxon>Araneae</taxon>
        <taxon>Araneomorphae</taxon>
        <taxon>Entelegynae</taxon>
        <taxon>Araneoidea</taxon>
        <taxon>Araneidae</taxon>
        <taxon>Larinioides</taxon>
    </lineage>
</organism>
<evidence type="ECO:0000313" key="3">
    <source>
        <dbReference type="Proteomes" id="UP001497382"/>
    </source>
</evidence>
<name>A0AAV2A3Z2_9ARAC</name>
<accession>A0AAV2A3Z2</accession>
<evidence type="ECO:0000313" key="2">
    <source>
        <dbReference type="EMBL" id="CAL1278039.1"/>
    </source>
</evidence>
<feature type="chain" id="PRO_5043572980" evidence="1">
    <location>
        <begin position="31"/>
        <end position="58"/>
    </location>
</feature>
<reference evidence="2 3" key="1">
    <citation type="submission" date="2024-04" db="EMBL/GenBank/DDBJ databases">
        <authorList>
            <person name="Rising A."/>
            <person name="Reimegard J."/>
            <person name="Sonavane S."/>
            <person name="Akerstrom W."/>
            <person name="Nylinder S."/>
            <person name="Hedman E."/>
            <person name="Kallberg Y."/>
        </authorList>
    </citation>
    <scope>NUCLEOTIDE SEQUENCE [LARGE SCALE GENOMIC DNA]</scope>
</reference>
<dbReference type="AlphaFoldDB" id="A0AAV2A3Z2"/>
<evidence type="ECO:0000256" key="1">
    <source>
        <dbReference type="SAM" id="SignalP"/>
    </source>
</evidence>
<dbReference type="Pfam" id="PF14990">
    <property type="entry name" value="DUF4516"/>
    <property type="match status" value="1"/>
</dbReference>
<protein>
    <submittedName>
        <fullName evidence="2">Uncharacterized protein</fullName>
    </submittedName>
</protein>
<dbReference type="InterPro" id="IPR027858">
    <property type="entry name" value="BRAWNIN"/>
</dbReference>
<keyword evidence="1" id="KW-0732">Signal</keyword>
<sequence>MPLGMSWPKYLTFLSVSLATMFLGSQTVHGIYKPLSDFPEYIEREREKALQQRSSENN</sequence>
<proteinExistence type="predicted"/>
<dbReference type="GO" id="GO:0034551">
    <property type="term" value="P:mitochondrial respiratory chain complex III assembly"/>
    <property type="evidence" value="ECO:0007669"/>
    <property type="project" value="InterPro"/>
</dbReference>
<feature type="signal peptide" evidence="1">
    <location>
        <begin position="1"/>
        <end position="30"/>
    </location>
</feature>
<dbReference type="EMBL" id="CAXIEN010000107">
    <property type="protein sequence ID" value="CAL1278039.1"/>
    <property type="molecule type" value="Genomic_DNA"/>
</dbReference>
<comment type="caution">
    <text evidence="2">The sequence shown here is derived from an EMBL/GenBank/DDBJ whole genome shotgun (WGS) entry which is preliminary data.</text>
</comment>